<protein>
    <submittedName>
        <fullName evidence="9">WD repeat-containing protein</fullName>
    </submittedName>
</protein>
<dbReference type="PROSITE" id="PS50082">
    <property type="entry name" value="WD_REPEATS_2"/>
    <property type="match status" value="2"/>
</dbReference>
<evidence type="ECO:0000256" key="5">
    <source>
        <dbReference type="PROSITE-ProRule" id="PRU00221"/>
    </source>
</evidence>
<dbReference type="InterPro" id="IPR001841">
    <property type="entry name" value="Znf_RING"/>
</dbReference>
<evidence type="ECO:0000256" key="2">
    <source>
        <dbReference type="ARBA" id="ARBA00022737"/>
    </source>
</evidence>
<feature type="region of interest" description="Disordered" evidence="6">
    <location>
        <begin position="676"/>
        <end position="719"/>
    </location>
</feature>
<dbReference type="PROSITE" id="PS50908">
    <property type="entry name" value="RWD"/>
    <property type="match status" value="1"/>
</dbReference>
<evidence type="ECO:0000313" key="10">
    <source>
        <dbReference type="Proteomes" id="UP000054567"/>
    </source>
</evidence>
<dbReference type="GO" id="GO:0035859">
    <property type="term" value="C:Seh1-associated complex"/>
    <property type="evidence" value="ECO:0007669"/>
    <property type="project" value="TreeGrafter"/>
</dbReference>
<dbReference type="OrthoDB" id="311712at2759"/>
<reference evidence="10" key="2">
    <citation type="journal article" date="2009" name="Genome Res.">
        <title>Comparative genomic analyses of the human fungal pathogens Coccidioides and their relatives.</title>
        <authorList>
            <person name="Sharpton T.J."/>
            <person name="Stajich J.E."/>
            <person name="Rounsley S.D."/>
            <person name="Gardner M.J."/>
            <person name="Wortman J.R."/>
            <person name="Jordar V.S."/>
            <person name="Maiti R."/>
            <person name="Kodira C.D."/>
            <person name="Neafsey D.E."/>
            <person name="Zeng Q."/>
            <person name="Hung C.-Y."/>
            <person name="McMahan C."/>
            <person name="Muszewska A."/>
            <person name="Grynberg M."/>
            <person name="Mandel M.A."/>
            <person name="Kellner E.M."/>
            <person name="Barker B.M."/>
            <person name="Galgiani J.N."/>
            <person name="Orbach M.J."/>
            <person name="Kirkland T.N."/>
            <person name="Cole G.T."/>
            <person name="Henn M.R."/>
            <person name="Birren B.W."/>
            <person name="Taylor J.W."/>
        </authorList>
    </citation>
    <scope>NUCLEOTIDE SEQUENCE [LARGE SCALE GENOMIC DNA]</scope>
    <source>
        <strain evidence="10">RMSCC 3488</strain>
    </source>
</reference>
<keyword evidence="4" id="KW-0863">Zinc-finger</keyword>
<feature type="region of interest" description="Disordered" evidence="6">
    <location>
        <begin position="987"/>
        <end position="1139"/>
    </location>
</feature>
<feature type="compositionally biased region" description="Polar residues" evidence="6">
    <location>
        <begin position="1018"/>
        <end position="1034"/>
    </location>
</feature>
<dbReference type="InterPro" id="IPR006575">
    <property type="entry name" value="RWD_dom"/>
</dbReference>
<keyword evidence="2" id="KW-0677">Repeat</keyword>
<dbReference type="PANTHER" id="PTHR46170">
    <property type="entry name" value="GATOR COMPLEX PROTEIN WDR59"/>
    <property type="match status" value="1"/>
</dbReference>
<dbReference type="GO" id="GO:0034198">
    <property type="term" value="P:cellular response to amino acid starvation"/>
    <property type="evidence" value="ECO:0007669"/>
    <property type="project" value="TreeGrafter"/>
</dbReference>
<feature type="region of interest" description="Disordered" evidence="6">
    <location>
        <begin position="737"/>
        <end position="766"/>
    </location>
</feature>
<evidence type="ECO:0000256" key="3">
    <source>
        <dbReference type="ARBA" id="ARBA00038452"/>
    </source>
</evidence>
<proteinExistence type="inferred from homology"/>
<reference evidence="9 10" key="1">
    <citation type="submission" date="2007-06" db="EMBL/GenBank/DDBJ databases">
        <title>The Genome Sequence of Coccidioides posadasii RMSCC_3488.</title>
        <authorList>
            <consortium name="Coccidioides Genome Resources Consortium"/>
            <consortium name="The Broad Institute Genome Sequencing Platform"/>
            <person name="Henn M.R."/>
            <person name="Sykes S."/>
            <person name="Young S."/>
            <person name="Jaffe D."/>
            <person name="Berlin A."/>
            <person name="Alvarez P."/>
            <person name="Butler J."/>
            <person name="Gnerre S."/>
            <person name="Grabherr M."/>
            <person name="Mauceli E."/>
            <person name="Brockman W."/>
            <person name="Kodira C."/>
            <person name="Alvarado L."/>
            <person name="Zeng Q."/>
            <person name="Crawford M."/>
            <person name="Antoine C."/>
            <person name="Devon K."/>
            <person name="Galgiani J."/>
            <person name="Orsborn K."/>
            <person name="Lewis M.L."/>
            <person name="Nusbaum C."/>
            <person name="Galagan J."/>
            <person name="Birren B."/>
        </authorList>
    </citation>
    <scope>NUCLEOTIDE SEQUENCE [LARGE SCALE GENOMIC DNA]</scope>
    <source>
        <strain evidence="9 10">RMSCC 3488</strain>
    </source>
</reference>
<evidence type="ECO:0000256" key="6">
    <source>
        <dbReference type="SAM" id="MobiDB-lite"/>
    </source>
</evidence>
<feature type="compositionally biased region" description="Polar residues" evidence="6">
    <location>
        <begin position="746"/>
        <end position="762"/>
    </location>
</feature>
<dbReference type="InterPro" id="IPR049566">
    <property type="entry name" value="WDR59_RTC1-like_RING_Znf"/>
</dbReference>
<feature type="region of interest" description="Disordered" evidence="6">
    <location>
        <begin position="374"/>
        <end position="409"/>
    </location>
</feature>
<reference evidence="10" key="3">
    <citation type="journal article" date="2010" name="Genome Res.">
        <title>Population genomic sequencing of Coccidioides fungi reveals recent hybridization and transposon control.</title>
        <authorList>
            <person name="Neafsey D.E."/>
            <person name="Barker B.M."/>
            <person name="Sharpton T.J."/>
            <person name="Stajich J.E."/>
            <person name="Park D.J."/>
            <person name="Whiston E."/>
            <person name="Hung C.-Y."/>
            <person name="McMahan C."/>
            <person name="White J."/>
            <person name="Sykes S."/>
            <person name="Heiman D."/>
            <person name="Young S."/>
            <person name="Zeng Q."/>
            <person name="Abouelleil A."/>
            <person name="Aftuck L."/>
            <person name="Bessette D."/>
            <person name="Brown A."/>
            <person name="FitzGerald M."/>
            <person name="Lui A."/>
            <person name="Macdonald J.P."/>
            <person name="Priest M."/>
            <person name="Orbach M.J."/>
            <person name="Galgiani J.N."/>
            <person name="Kirkland T.N."/>
            <person name="Cole G.T."/>
            <person name="Birren B.W."/>
            <person name="Henn M.R."/>
            <person name="Taylor J.W."/>
            <person name="Rounsley S.D."/>
        </authorList>
    </citation>
    <scope>NUCLEOTIDE SEQUENCE [LARGE SCALE GENOMIC DNA]</scope>
    <source>
        <strain evidence="10">RMSCC 3488</strain>
    </source>
</reference>
<feature type="repeat" description="WD" evidence="5">
    <location>
        <begin position="115"/>
        <end position="150"/>
    </location>
</feature>
<dbReference type="VEuPathDB" id="FungiDB:CPAG_03210"/>
<dbReference type="Pfam" id="PF00400">
    <property type="entry name" value="WD40"/>
    <property type="match status" value="2"/>
</dbReference>
<dbReference type="GO" id="GO:0008270">
    <property type="term" value="F:zinc ion binding"/>
    <property type="evidence" value="ECO:0007669"/>
    <property type="project" value="UniProtKB-KW"/>
</dbReference>
<evidence type="ECO:0000259" key="7">
    <source>
        <dbReference type="PROSITE" id="PS50089"/>
    </source>
</evidence>
<evidence type="ECO:0000313" key="9">
    <source>
        <dbReference type="EMBL" id="KMM66874.1"/>
    </source>
</evidence>
<feature type="domain" description="RING-type" evidence="7">
    <location>
        <begin position="1283"/>
        <end position="1328"/>
    </location>
</feature>
<evidence type="ECO:0000256" key="4">
    <source>
        <dbReference type="PROSITE-ProRule" id="PRU00175"/>
    </source>
</evidence>
<dbReference type="EMBL" id="DS268110">
    <property type="protein sequence ID" value="KMM66874.1"/>
    <property type="molecule type" value="Genomic_DNA"/>
</dbReference>
<name>A0A0J6FDC4_COCPO</name>
<feature type="compositionally biased region" description="Acidic residues" evidence="6">
    <location>
        <begin position="699"/>
        <end position="711"/>
    </location>
</feature>
<keyword evidence="4" id="KW-0862">Zinc</keyword>
<dbReference type="PROSITE" id="PS50089">
    <property type="entry name" value="ZF_RING_2"/>
    <property type="match status" value="1"/>
</dbReference>
<comment type="similarity">
    <text evidence="3">Belongs to the WD repeat WDR59 family.</text>
</comment>
<feature type="domain" description="RWD" evidence="8">
    <location>
        <begin position="458"/>
        <end position="579"/>
    </location>
</feature>
<dbReference type="GO" id="GO:1904263">
    <property type="term" value="P:positive regulation of TORC1 signaling"/>
    <property type="evidence" value="ECO:0007669"/>
    <property type="project" value="TreeGrafter"/>
</dbReference>
<feature type="repeat" description="WD" evidence="5">
    <location>
        <begin position="202"/>
        <end position="235"/>
    </location>
</feature>
<feature type="compositionally biased region" description="Polar residues" evidence="6">
    <location>
        <begin position="688"/>
        <end position="697"/>
    </location>
</feature>
<gene>
    <name evidence="9" type="ORF">CPAG_03210</name>
</gene>
<dbReference type="InterPro" id="IPR036322">
    <property type="entry name" value="WD40_repeat_dom_sf"/>
</dbReference>
<dbReference type="SUPFAM" id="SSF50978">
    <property type="entry name" value="WD40 repeat-like"/>
    <property type="match status" value="1"/>
</dbReference>
<evidence type="ECO:0000259" key="8">
    <source>
        <dbReference type="PROSITE" id="PS50908"/>
    </source>
</evidence>
<dbReference type="GO" id="GO:0035591">
    <property type="term" value="F:signaling adaptor activity"/>
    <property type="evidence" value="ECO:0007669"/>
    <property type="project" value="TreeGrafter"/>
</dbReference>
<keyword evidence="4" id="KW-0479">Metal-binding</keyword>
<dbReference type="Pfam" id="PF17120">
    <property type="entry name" value="zf-RING_16"/>
    <property type="match status" value="1"/>
</dbReference>
<dbReference type="Proteomes" id="UP000054567">
    <property type="component" value="Unassembled WGS sequence"/>
</dbReference>
<accession>A0A0J6FDC4</accession>
<organism evidence="9 10">
    <name type="scientific">Coccidioides posadasii RMSCC 3488</name>
    <dbReference type="NCBI Taxonomy" id="454284"/>
    <lineage>
        <taxon>Eukaryota</taxon>
        <taxon>Fungi</taxon>
        <taxon>Dikarya</taxon>
        <taxon>Ascomycota</taxon>
        <taxon>Pezizomycotina</taxon>
        <taxon>Eurotiomycetes</taxon>
        <taxon>Eurotiomycetidae</taxon>
        <taxon>Onygenales</taxon>
        <taxon>Onygenaceae</taxon>
        <taxon>Coccidioides</taxon>
    </lineage>
</organism>
<dbReference type="PANTHER" id="PTHR46170:SF1">
    <property type="entry name" value="GATOR COMPLEX PROTEIN WDR59"/>
    <property type="match status" value="1"/>
</dbReference>
<dbReference type="SMART" id="SM00320">
    <property type="entry name" value="WD40"/>
    <property type="match status" value="6"/>
</dbReference>
<dbReference type="InterPro" id="IPR001680">
    <property type="entry name" value="WD40_rpt"/>
</dbReference>
<dbReference type="GO" id="GO:0005774">
    <property type="term" value="C:vacuolar membrane"/>
    <property type="evidence" value="ECO:0007669"/>
    <property type="project" value="TreeGrafter"/>
</dbReference>
<sequence>MSSPPVSRAPISAYDSPTFGEDGSFHVEQPVGSMSISPCGRDVVLASKEGLHVIDLDNPYSPPRYLSHRTPWEVADVQWSPFAARDSWVVSTSNQKALVWNLAMRSWENPIEHVLHAHSRAITDINFSAHHPDVLATCAVDSFVHCWDLRIPAKPVVSFSDWFAGATQVKWNRQDSHVIASSHDRFLHIWDDRKGALPIRTIEAHNTKIYGVDWNRMRPEGVVTCSLDKTIKFWDCSVESDIPEKVIHTPFPVWRARHTPFGWGVLAMPQRGNSDLHLYSRTFKDALEDVDVVPLVHSFPGHKGQVKEFLWRPRGTVIDGLDHREFQLVSWGTDKELRLHRVDPEVLKGVGYEKGRSFNPSLNLTRKGAVYKSFHDEPHGIGPSEPPDTASNRDLEPSRQPGSGMGGISMPYSRRWTQGGPMVRFGTHGKSPLRADMNPISWMRGVKVSRWEVETLGDEITHVGERFTRVAFESVNVGQRKVTISLHGPWGPENASVFLRIDIRFPTEYPKAAAPVFNVQKTTSVTPQLTKSLTSSLQTISEAYLSKERGCLEGILRFLLGEYTPKEIVAMIQEELNEALKSPDILEDVESSDEDEDVGQYQGNDLTMSSSELLRPVNANVMVPVRRSCGALWANDGRLVCFFPPKEEKVASFLDSIGLREMTRLSRSNRVFEAFGRFQTKSPGPKNITGTGASTGPLTDDDASDYSDNSDEYSSSSGSSDLLGALPQHFHVHRTSHLGLGRAKSTDNSQKSTTGISTMKSSNPKRHNTISIHKLTDLLPARRDLAQQYRTHGNGIEICSHNMAVAENFGNLELAHTWGLLKLLIEEQPQADDAAQLEDMSHMACLSMGHIKRRDSGVDLAYGNGMNTMTGGIVWGSHPFGVHWLLPALLDHFERLGDVQMLGMLSCLITVPNVNGSNSIMDHEDLLSDSHGNPSFSAEYISPPSLMQQANSSSAGLFVSPVKEGPLISASYGSACSSTDLWPSETPPLYSTGATPPTVVRSSKSDLERKAQRLATPVSGSPDQPSDPRNLNIVSTLPSSLSRSLPNEPLAVSSPMSGNCKRRPSPVGSLTTAGPSGWTGNGVPGKPPSAIPDHMHASTAPPSQAPSDTEVETWVSQKSTKSSAKSSPEPNPSKKSSKEIRAVFKHQEDFDSDHLGHAPSLMDHTRESLYQAYRITYANLLSAWDLPIAQQEVLGVKHLPSIQSSHRDPCLAAVSFDLKPKVASELNGLGLQRHCITCGSPLRISVFSKAEPRKLPSRGQTSGDQSGLNCSECKSGQQKRLSCTVCGGLINGTFSPCLVCGHISCRQCHEEWLIFSENCQRGSTPACPAGCGCRCSDHITVHVPFPERPQITVTMEPQAQPDKAKSTRRRRNRTADLRHTVWPLAQVNPYEEQESVGGSASRRFPSLTRSRSSVNLERGYPKNTTRRWKDDLAELMMDMS</sequence>
<dbReference type="InterPro" id="IPR049567">
    <property type="entry name" value="WDR59-like"/>
</dbReference>
<evidence type="ECO:0000256" key="1">
    <source>
        <dbReference type="ARBA" id="ARBA00022574"/>
    </source>
</evidence>
<dbReference type="InterPro" id="IPR015943">
    <property type="entry name" value="WD40/YVTN_repeat-like_dom_sf"/>
</dbReference>
<feature type="compositionally biased region" description="Low complexity" evidence="6">
    <location>
        <begin position="1116"/>
        <end position="1128"/>
    </location>
</feature>
<feature type="compositionally biased region" description="Low complexity" evidence="6">
    <location>
        <begin position="1035"/>
        <end position="1050"/>
    </location>
</feature>
<dbReference type="Gene3D" id="2.130.10.10">
    <property type="entry name" value="YVTN repeat-like/Quinoprotein amine dehydrogenase"/>
    <property type="match status" value="1"/>
</dbReference>
<keyword evidence="1 5" id="KW-0853">WD repeat</keyword>
<feature type="region of interest" description="Disordered" evidence="6">
    <location>
        <begin position="1391"/>
        <end position="1410"/>
    </location>
</feature>